<evidence type="ECO:0000313" key="3">
    <source>
        <dbReference type="EMBL" id="QDU78846.1"/>
    </source>
</evidence>
<dbReference type="EMBL" id="CP036281">
    <property type="protein sequence ID" value="QDU78846.1"/>
    <property type="molecule type" value="Genomic_DNA"/>
</dbReference>
<keyword evidence="2" id="KW-0812">Transmembrane</keyword>
<organism evidence="3 4">
    <name type="scientific">Polystyrenella longa</name>
    <dbReference type="NCBI Taxonomy" id="2528007"/>
    <lineage>
        <taxon>Bacteria</taxon>
        <taxon>Pseudomonadati</taxon>
        <taxon>Planctomycetota</taxon>
        <taxon>Planctomycetia</taxon>
        <taxon>Planctomycetales</taxon>
        <taxon>Planctomycetaceae</taxon>
        <taxon>Polystyrenella</taxon>
    </lineage>
</organism>
<sequence>MKEQLNNWIDKLLSDSDLTREEFLWGTMIVALLCASTHLLTMLITRWGDSRATSKSWVFSALLHVGCVVGLIVFSPPVDHSTRVDARSEPIQIQGLIFEEPPLDSKPSELWERVKPTELNEVVRSEQPERNPLERPEPDRTHEENVLKLEELVERLQTEPEAADPTVPEGVDSGRVEELAEAFLPDELIPELLPQEEINQPSNETRTREETLNRTDTPAAAIERLSSSQPATEQQPVVLSRELNTLDVIENPQALLRDTSVNEVRSRSDRPDLVEPEGPASDNSVAVTDTEGPVEFSRTRRGDEGAAAAMSLDRQNPNAVNRTLGKEGSLLARTPNTLSDSAIPQPQLQSPAPVELKAIAPQPKNYQLRNLAKRREIAQKNGGTEESEQAVERSLAWLAKVQNPQGYWDADRYGAGQVGVDEAGVDRQYAGKQSDTGLTSLAVLAFLGAGYTHEEGQYEKNVEKALRWLVSQQREDGYLGGNARAFEMMYCHGMATYALAEAYGMRQELDAKSWLREPIEKGAQYVISQQNPKDGGWRYLLGQPGDMSLFGWQLMALKSAEISGIAIPQDVKVRMVRFLKDRSLGENQGLAGYVKGQPPADSMTAEALFCKQMLGINRTNPACIEAVDHMLMNLPSRNNYNLYYWYYGTLAMYQHGGQSWETWNGSLRDRIVSEQRRTGDFAGSWEPRSVWSPYGGRIYSTTLSTLCLEVYYRFLPLYRMQEELDEPAARPGE</sequence>
<dbReference type="CDD" id="cd00688">
    <property type="entry name" value="ISOPREN_C2_like"/>
    <property type="match status" value="1"/>
</dbReference>
<feature type="compositionally biased region" description="Basic and acidic residues" evidence="1">
    <location>
        <begin position="264"/>
        <end position="273"/>
    </location>
</feature>
<protein>
    <submittedName>
        <fullName evidence="3">Prenyltransferase and squalene oxidase repeat protein</fullName>
    </submittedName>
</protein>
<feature type="transmembrane region" description="Helical" evidence="2">
    <location>
        <begin position="23"/>
        <end position="44"/>
    </location>
</feature>
<evidence type="ECO:0000256" key="2">
    <source>
        <dbReference type="SAM" id="Phobius"/>
    </source>
</evidence>
<evidence type="ECO:0000313" key="4">
    <source>
        <dbReference type="Proteomes" id="UP000317178"/>
    </source>
</evidence>
<gene>
    <name evidence="3" type="ORF">Pla110_05500</name>
</gene>
<dbReference type="KEGG" id="plon:Pla110_05500"/>
<dbReference type="GO" id="GO:0016740">
    <property type="term" value="F:transferase activity"/>
    <property type="evidence" value="ECO:0007669"/>
    <property type="project" value="UniProtKB-KW"/>
</dbReference>
<evidence type="ECO:0000256" key="1">
    <source>
        <dbReference type="SAM" id="MobiDB-lite"/>
    </source>
</evidence>
<keyword evidence="2" id="KW-0472">Membrane</keyword>
<keyword evidence="4" id="KW-1185">Reference proteome</keyword>
<dbReference type="RefSeq" id="WP_197440460.1">
    <property type="nucleotide sequence ID" value="NZ_CP036281.1"/>
</dbReference>
<dbReference type="SUPFAM" id="SSF48239">
    <property type="entry name" value="Terpenoid cyclases/Protein prenyltransferases"/>
    <property type="match status" value="1"/>
</dbReference>
<dbReference type="AlphaFoldDB" id="A0A518CHZ8"/>
<dbReference type="Gene3D" id="1.50.10.20">
    <property type="match status" value="2"/>
</dbReference>
<feature type="region of interest" description="Disordered" evidence="1">
    <location>
        <begin position="122"/>
        <end position="143"/>
    </location>
</feature>
<proteinExistence type="predicted"/>
<feature type="region of interest" description="Disordered" evidence="1">
    <location>
        <begin position="195"/>
        <end position="214"/>
    </location>
</feature>
<name>A0A518CHZ8_9PLAN</name>
<feature type="compositionally biased region" description="Polar residues" evidence="1">
    <location>
        <begin position="334"/>
        <end position="349"/>
    </location>
</feature>
<keyword evidence="2" id="KW-1133">Transmembrane helix</keyword>
<feature type="region of interest" description="Disordered" evidence="1">
    <location>
        <begin position="259"/>
        <end position="349"/>
    </location>
</feature>
<dbReference type="InterPro" id="IPR008930">
    <property type="entry name" value="Terpenoid_cyclase/PrenylTrfase"/>
</dbReference>
<reference evidence="3 4" key="1">
    <citation type="submission" date="2019-02" db="EMBL/GenBank/DDBJ databases">
        <title>Deep-cultivation of Planctomycetes and their phenomic and genomic characterization uncovers novel biology.</title>
        <authorList>
            <person name="Wiegand S."/>
            <person name="Jogler M."/>
            <person name="Boedeker C."/>
            <person name="Pinto D."/>
            <person name="Vollmers J."/>
            <person name="Rivas-Marin E."/>
            <person name="Kohn T."/>
            <person name="Peeters S.H."/>
            <person name="Heuer A."/>
            <person name="Rast P."/>
            <person name="Oberbeckmann S."/>
            <person name="Bunk B."/>
            <person name="Jeske O."/>
            <person name="Meyerdierks A."/>
            <person name="Storesund J.E."/>
            <person name="Kallscheuer N."/>
            <person name="Luecker S."/>
            <person name="Lage O.M."/>
            <person name="Pohl T."/>
            <person name="Merkel B.J."/>
            <person name="Hornburger P."/>
            <person name="Mueller R.-W."/>
            <person name="Bruemmer F."/>
            <person name="Labrenz M."/>
            <person name="Spormann A.M."/>
            <person name="Op den Camp H."/>
            <person name="Overmann J."/>
            <person name="Amann R."/>
            <person name="Jetten M.S.M."/>
            <person name="Mascher T."/>
            <person name="Medema M.H."/>
            <person name="Devos D.P."/>
            <person name="Kaster A.-K."/>
            <person name="Ovreas L."/>
            <person name="Rohde M."/>
            <person name="Galperin M.Y."/>
            <person name="Jogler C."/>
        </authorList>
    </citation>
    <scope>NUCLEOTIDE SEQUENCE [LARGE SCALE GENOMIC DNA]</scope>
    <source>
        <strain evidence="3 4">Pla110</strain>
    </source>
</reference>
<accession>A0A518CHZ8</accession>
<dbReference type="Proteomes" id="UP000317178">
    <property type="component" value="Chromosome"/>
</dbReference>
<feature type="transmembrane region" description="Helical" evidence="2">
    <location>
        <begin position="56"/>
        <end position="74"/>
    </location>
</feature>
<keyword evidence="3" id="KW-0808">Transferase</keyword>